<feature type="domain" description="SAM" evidence="3">
    <location>
        <begin position="616"/>
        <end position="685"/>
    </location>
</feature>
<feature type="domain" description="SAM" evidence="3">
    <location>
        <begin position="536"/>
        <end position="592"/>
    </location>
</feature>
<dbReference type="Ensembl" id="ENSEBUT00000019885.1">
    <property type="protein sequence ID" value="ENSEBUP00000019309.1"/>
    <property type="gene ID" value="ENSEBUG00000012021.1"/>
</dbReference>
<dbReference type="Gene3D" id="1.10.150.50">
    <property type="entry name" value="Transcription Factor, Ets-1"/>
    <property type="match status" value="3"/>
</dbReference>
<dbReference type="SMART" id="SM00454">
    <property type="entry name" value="SAM"/>
    <property type="match status" value="3"/>
</dbReference>
<feature type="compositionally biased region" description="Low complexity" evidence="2">
    <location>
        <begin position="308"/>
        <end position="318"/>
    </location>
</feature>
<dbReference type="Pfam" id="PF07647">
    <property type="entry name" value="SAM_2"/>
    <property type="match status" value="1"/>
</dbReference>
<organism evidence="4 5">
    <name type="scientific">Eptatretus burgeri</name>
    <name type="common">Inshore hagfish</name>
    <dbReference type="NCBI Taxonomy" id="7764"/>
    <lineage>
        <taxon>Eukaryota</taxon>
        <taxon>Metazoa</taxon>
        <taxon>Chordata</taxon>
        <taxon>Craniata</taxon>
        <taxon>Vertebrata</taxon>
        <taxon>Cyclostomata</taxon>
        <taxon>Myxini</taxon>
        <taxon>Myxiniformes</taxon>
        <taxon>Myxinidae</taxon>
        <taxon>Eptatretinae</taxon>
        <taxon>Eptatretus</taxon>
    </lineage>
</organism>
<feature type="region of interest" description="Disordered" evidence="2">
    <location>
        <begin position="221"/>
        <end position="345"/>
    </location>
</feature>
<protein>
    <submittedName>
        <fullName evidence="4">Kazrin, periplakin interacting protein</fullName>
    </submittedName>
</protein>
<dbReference type="PANTHER" id="PTHR12776:SF1">
    <property type="entry name" value="KAZRIN"/>
    <property type="match status" value="1"/>
</dbReference>
<keyword evidence="1" id="KW-0175">Coiled coil</keyword>
<feature type="coiled-coil region" evidence="1">
    <location>
        <begin position="52"/>
        <end position="216"/>
    </location>
</feature>
<dbReference type="Pfam" id="PF25986">
    <property type="entry name" value="Kazrin"/>
    <property type="match status" value="1"/>
</dbReference>
<dbReference type="GeneTree" id="ENSGT00940000154570"/>
<dbReference type="InterPro" id="IPR001660">
    <property type="entry name" value="SAM"/>
</dbReference>
<dbReference type="PANTHER" id="PTHR12776">
    <property type="entry name" value="KAZRIN-RELATED"/>
    <property type="match status" value="1"/>
</dbReference>
<feature type="domain" description="SAM" evidence="3">
    <location>
        <begin position="448"/>
        <end position="513"/>
    </location>
</feature>
<dbReference type="PROSITE" id="PS50105">
    <property type="entry name" value="SAM_DOMAIN"/>
    <property type="match status" value="3"/>
</dbReference>
<sequence>MAGHTKLQRLLEGSKSSPSLLLRPSTTFALGKSAFEGGELDVPGSESKPNKEAFLQKELVRLQDEVEQCEEANRHLLQEMEVLRAGKAAGLPSTSELQVQLTKKEHELARMKEALHAMKEDRRRLREEKSDLVSQMKQLYSTLEEKEQQLRSFIRSYEQHRKENEEATRMLTTQQRSLERDKWEVLRRAQDATERSLSLRAQVDHKEGRIKELEAELAMNRLAGRTPHEQTRYDKTSHEKIQQSLHSLSRDSSKRQSLVTSSDSGESPEWPLPHETVTAAIRKSMQQSHQSSSVDRKGGASGSRSRRSSLVSEETTSSDGMRAVAPSDNNGSPTQLPRSLGNSLEDVNGHLASKEKDKKRLSSFSIVMRGKCRKSSELAHHDASTLHLSPAHQPPLLAYAEPSQVPLETVPSNQAGLGGTPVQYGTPVDAATKMQLVETTRVLPMTQWRSDVVVAWLEVVMSLPMYAKPCRENVKNGKVLLSLSDEELERALGIAQPLHRRKLRLAIEDHREAEKDSSYSLSKASELDHHWVSKTWLRDLGLPQYAHAFQSHLVDGRMLASLMRKDLEKGLGIVSKFHQSSMLHGIELLRSVCFNRELLSKRRQLCESLDVDTFVWTNHRVIRWMKSIDLQQFADNLMNSGVHGALLVLEPSFNADSLATTLRLPQQNSSLRKRLTTELACIMMPTTFSREKVKEREGRGGLLRRGSDSQPFLRNINGRNSERRSLRASLGLTLSQKLDQETGI</sequence>
<accession>A0A8C4QRZ5</accession>
<evidence type="ECO:0000313" key="4">
    <source>
        <dbReference type="Ensembl" id="ENSEBUP00000019414.1"/>
    </source>
</evidence>
<dbReference type="InterPro" id="IPR013761">
    <property type="entry name" value="SAM/pointed_sf"/>
</dbReference>
<proteinExistence type="predicted"/>
<feature type="compositionally biased region" description="Basic and acidic residues" evidence="2">
    <location>
        <begin position="226"/>
        <end position="241"/>
    </location>
</feature>
<dbReference type="Ensembl" id="ENSEBUT00000019991.1">
    <property type="protein sequence ID" value="ENSEBUP00000019414.1"/>
    <property type="gene ID" value="ENSEBUG00000012021.1"/>
</dbReference>
<dbReference type="Proteomes" id="UP000694388">
    <property type="component" value="Unplaced"/>
</dbReference>
<feature type="region of interest" description="Disordered" evidence="2">
    <location>
        <begin position="693"/>
        <end position="718"/>
    </location>
</feature>
<evidence type="ECO:0000259" key="3">
    <source>
        <dbReference type="PROSITE" id="PS50105"/>
    </source>
</evidence>
<feature type="compositionally biased region" description="Polar residues" evidence="2">
    <location>
        <begin position="327"/>
        <end position="342"/>
    </location>
</feature>
<evidence type="ECO:0000256" key="2">
    <source>
        <dbReference type="SAM" id="MobiDB-lite"/>
    </source>
</evidence>
<dbReference type="InterPro" id="IPR059089">
    <property type="entry name" value="Kazrin_N"/>
</dbReference>
<evidence type="ECO:0000313" key="5">
    <source>
        <dbReference type="Proteomes" id="UP000694388"/>
    </source>
</evidence>
<dbReference type="AlphaFoldDB" id="A0A8C4QRZ5"/>
<dbReference type="Pfam" id="PF00536">
    <property type="entry name" value="SAM_1"/>
    <property type="match status" value="2"/>
</dbReference>
<feature type="compositionally biased region" description="Polar residues" evidence="2">
    <location>
        <begin position="284"/>
        <end position="293"/>
    </location>
</feature>
<reference evidence="4" key="1">
    <citation type="submission" date="2025-05" db="UniProtKB">
        <authorList>
            <consortium name="Ensembl"/>
        </authorList>
    </citation>
    <scope>IDENTIFICATION</scope>
</reference>
<name>A0A8C4QRZ5_EPTBU</name>
<dbReference type="SUPFAM" id="SSF47769">
    <property type="entry name" value="SAM/Pointed domain"/>
    <property type="match status" value="3"/>
</dbReference>
<feature type="compositionally biased region" description="Polar residues" evidence="2">
    <location>
        <begin position="255"/>
        <end position="265"/>
    </location>
</feature>
<keyword evidence="5" id="KW-1185">Reference proteome</keyword>
<dbReference type="InterPro" id="IPR037614">
    <property type="entry name" value="Kazrin"/>
</dbReference>
<evidence type="ECO:0000256" key="1">
    <source>
        <dbReference type="SAM" id="Coils"/>
    </source>
</evidence>